<dbReference type="Gene3D" id="3.40.50.980">
    <property type="match status" value="2"/>
</dbReference>
<dbReference type="Pfam" id="PF00501">
    <property type="entry name" value="AMP-binding"/>
    <property type="match status" value="1"/>
</dbReference>
<evidence type="ECO:0000256" key="2">
    <source>
        <dbReference type="ARBA" id="ARBA00022741"/>
    </source>
</evidence>
<keyword evidence="3" id="KW-0067">ATP-binding</keyword>
<dbReference type="PANTHER" id="PTHR43767:SF10">
    <property type="entry name" value="SURFACTIN SYNTHASE SUBUNIT 1"/>
    <property type="match status" value="1"/>
</dbReference>
<dbReference type="CDD" id="cd05920">
    <property type="entry name" value="23DHB-AMP_lg"/>
    <property type="match status" value="1"/>
</dbReference>
<dbReference type="AlphaFoldDB" id="D6MSV7"/>
<gene>
    <name evidence="6" type="primary">ssfL1</name>
</gene>
<evidence type="ECO:0000256" key="1">
    <source>
        <dbReference type="ARBA" id="ARBA00022598"/>
    </source>
</evidence>
<dbReference type="PROSITE" id="PS00455">
    <property type="entry name" value="AMP_BINDING"/>
    <property type="match status" value="1"/>
</dbReference>
<sequence>MDEGFVPWPADVAERYRRAGYWRGRPLGDHLHAWAQAYGDAEAVSDGPVRLTYRGLAEVADGLAVRLLDAGLKPGDTMLVQLPNTWEYVALLLACLRAGIAPVLALPAHRGHELRYLAAHAEVTAVAVPDRIGGFDHEELGRQVVAATDSARYLLLCADQVTEDDLDLRAMARPDPDPAAARAFLDSLAPDSGEIALFLLSGGTTGLPKLITRTHDDYEYNARRSAEVCGFDRDTVYLTALPASHNFPLACPGLLGTFMNGGRVVLATSPHPDRVLPLMAAERVTCTGVVPAVAQRWIEAVATGRHVAPPSLRVLQVGGARLVPELAQRVEPVLGVTLQQVFGMAEGLLNYTLLDDPAEVRTGTQGRPMSPDDEILVVDGDDAPVPPGAMGALLTRGPYTPRGYYRAAEHNARAFTPDGWYRTGDVVRLHPSGSLVVEGRDKDLINRGGEKISAEEVENLLYQLPGIARAAAVARPSEELGEHVCAVIVPEPGAVPTLEGIRQALQAMEVARYKLPEHLVLMDELPLTKVGKVDKKALRDLVR</sequence>
<dbReference type="EMBL" id="GQ409537">
    <property type="protein sequence ID" value="ADE34495.1"/>
    <property type="molecule type" value="Genomic_DNA"/>
</dbReference>
<dbReference type="Pfam" id="PF13193">
    <property type="entry name" value="AMP-binding_C"/>
    <property type="match status" value="1"/>
</dbReference>
<dbReference type="InterPro" id="IPR020845">
    <property type="entry name" value="AMP-binding_CS"/>
</dbReference>
<dbReference type="Gene3D" id="2.30.38.10">
    <property type="entry name" value="Luciferase, Domain 3"/>
    <property type="match status" value="1"/>
</dbReference>
<protein>
    <submittedName>
        <fullName evidence="6">SsfL1</fullName>
    </submittedName>
</protein>
<feature type="domain" description="AMP-dependent synthetase/ligase" evidence="4">
    <location>
        <begin position="32"/>
        <end position="405"/>
    </location>
</feature>
<dbReference type="FunFam" id="2.30.38.10:FF:000003">
    <property type="entry name" value="Vibriobactin-specific 2,3-dihydroxybenzoate-AMP ligase"/>
    <property type="match status" value="1"/>
</dbReference>
<organism evidence="6">
    <name type="scientific">Streptomyces sp. SF2575</name>
    <dbReference type="NCBI Taxonomy" id="746675"/>
    <lineage>
        <taxon>Bacteria</taxon>
        <taxon>Bacillati</taxon>
        <taxon>Actinomycetota</taxon>
        <taxon>Actinomycetes</taxon>
        <taxon>Kitasatosporales</taxon>
        <taxon>Streptomycetaceae</taxon>
        <taxon>Streptomyces</taxon>
    </lineage>
</organism>
<reference evidence="6" key="1">
    <citation type="journal article" date="2009" name="J. Am. Chem. Soc.">
        <title>Biochemical analysis of the biosynthetic pathway of an anticancer tetracycline SF2575.</title>
        <authorList>
            <person name="Pickens L.B."/>
            <person name="Kim W."/>
            <person name="Wang P."/>
            <person name="Zhou H."/>
            <person name="Watanabe K."/>
            <person name="Gomi S."/>
            <person name="Tang Y."/>
        </authorList>
    </citation>
    <scope>NUCLEOTIDE SEQUENCE</scope>
    <source>
        <strain evidence="6">SF2575</strain>
    </source>
</reference>
<dbReference type="InterPro" id="IPR025110">
    <property type="entry name" value="AMP-bd_C"/>
</dbReference>
<name>D6MSV7_9ACTN</name>
<dbReference type="Gene3D" id="3.30.300.30">
    <property type="match status" value="1"/>
</dbReference>
<feature type="domain" description="AMP-binding enzyme C-terminal" evidence="5">
    <location>
        <begin position="456"/>
        <end position="532"/>
    </location>
</feature>
<evidence type="ECO:0000259" key="4">
    <source>
        <dbReference type="Pfam" id="PF00501"/>
    </source>
</evidence>
<evidence type="ECO:0000259" key="5">
    <source>
        <dbReference type="Pfam" id="PF13193"/>
    </source>
</evidence>
<dbReference type="InterPro" id="IPR045851">
    <property type="entry name" value="AMP-bd_C_sf"/>
</dbReference>
<keyword evidence="1" id="KW-0436">Ligase</keyword>
<keyword evidence="2" id="KW-0547">Nucleotide-binding</keyword>
<proteinExistence type="predicted"/>
<dbReference type="PANTHER" id="PTHR43767">
    <property type="entry name" value="LONG-CHAIN-FATTY-ACID--COA LIGASE"/>
    <property type="match status" value="1"/>
</dbReference>
<evidence type="ECO:0000313" key="6">
    <source>
        <dbReference type="EMBL" id="ADE34495.1"/>
    </source>
</evidence>
<evidence type="ECO:0000256" key="3">
    <source>
        <dbReference type="ARBA" id="ARBA00022840"/>
    </source>
</evidence>
<dbReference type="GO" id="GO:0005524">
    <property type="term" value="F:ATP binding"/>
    <property type="evidence" value="ECO:0007669"/>
    <property type="project" value="UniProtKB-KW"/>
</dbReference>
<accession>D6MSV7</accession>
<dbReference type="GO" id="GO:0016877">
    <property type="term" value="F:ligase activity, forming carbon-sulfur bonds"/>
    <property type="evidence" value="ECO:0007669"/>
    <property type="project" value="UniProtKB-ARBA"/>
</dbReference>
<dbReference type="InterPro" id="IPR050237">
    <property type="entry name" value="ATP-dep_AMP-bd_enzyme"/>
</dbReference>
<dbReference type="InterPro" id="IPR000873">
    <property type="entry name" value="AMP-dep_synth/lig_dom"/>
</dbReference>
<dbReference type="SUPFAM" id="SSF56801">
    <property type="entry name" value="Acetyl-CoA synthetase-like"/>
    <property type="match status" value="1"/>
</dbReference>